<proteinExistence type="inferred from homology"/>
<dbReference type="InterPro" id="IPR050423">
    <property type="entry name" value="UPF0337_stress_rsp"/>
</dbReference>
<evidence type="ECO:0000313" key="3">
    <source>
        <dbReference type="EMBL" id="MRD46002.1"/>
    </source>
</evidence>
<evidence type="ECO:0000259" key="2">
    <source>
        <dbReference type="Pfam" id="PF05532"/>
    </source>
</evidence>
<sequence length="81" mass="9727">MNHDTIEGSWKQLKGKVKEQWGKLTEDDMDVIAGKRDQLLGRIQHRHGLAKDEAERQVEKFERRNPEYQFKRNKDFPFEKS</sequence>
<dbReference type="OrthoDB" id="9796058at2"/>
<organism evidence="3 4">
    <name type="scientific">Caenimonas koreensis DSM 17982</name>
    <dbReference type="NCBI Taxonomy" id="1121255"/>
    <lineage>
        <taxon>Bacteria</taxon>
        <taxon>Pseudomonadati</taxon>
        <taxon>Pseudomonadota</taxon>
        <taxon>Betaproteobacteria</taxon>
        <taxon>Burkholderiales</taxon>
        <taxon>Comamonadaceae</taxon>
        <taxon>Caenimonas</taxon>
    </lineage>
</organism>
<name>A0A844AY58_9BURK</name>
<dbReference type="SUPFAM" id="SSF69047">
    <property type="entry name" value="Hypothetical protein YjbJ"/>
    <property type="match status" value="1"/>
</dbReference>
<dbReference type="PANTHER" id="PTHR34977">
    <property type="entry name" value="UPF0337 PROTEIN YJBJ"/>
    <property type="match status" value="1"/>
</dbReference>
<feature type="domain" description="CsbD-like" evidence="2">
    <location>
        <begin position="4"/>
        <end position="56"/>
    </location>
</feature>
<accession>A0A844AY58</accession>
<reference evidence="3 4" key="1">
    <citation type="submission" date="2019-11" db="EMBL/GenBank/DDBJ databases">
        <title>Caenimonas koreensis gen. nov., sp. nov., isolated from activated sludge.</title>
        <authorList>
            <person name="Seung H.R."/>
        </authorList>
    </citation>
    <scope>NUCLEOTIDE SEQUENCE [LARGE SCALE GENOMIC DNA]</scope>
    <source>
        <strain evidence="3 4">EMB320</strain>
    </source>
</reference>
<dbReference type="InterPro" id="IPR008462">
    <property type="entry name" value="CsbD"/>
</dbReference>
<dbReference type="EMBL" id="WJBU01000001">
    <property type="protein sequence ID" value="MRD46002.1"/>
    <property type="molecule type" value="Genomic_DNA"/>
</dbReference>
<gene>
    <name evidence="3" type="ORF">GHT07_01830</name>
</gene>
<protein>
    <submittedName>
        <fullName evidence="3">CsbD family protein</fullName>
    </submittedName>
</protein>
<dbReference type="Pfam" id="PF05532">
    <property type="entry name" value="CsbD"/>
    <property type="match status" value="1"/>
</dbReference>
<keyword evidence="4" id="KW-1185">Reference proteome</keyword>
<dbReference type="InterPro" id="IPR036629">
    <property type="entry name" value="YjbJ_sf"/>
</dbReference>
<comment type="caution">
    <text evidence="3">The sequence shown here is derived from an EMBL/GenBank/DDBJ whole genome shotgun (WGS) entry which is preliminary data.</text>
</comment>
<dbReference type="PANTHER" id="PTHR34977:SF1">
    <property type="entry name" value="UPF0337 PROTEIN YJBJ"/>
    <property type="match status" value="1"/>
</dbReference>
<dbReference type="Proteomes" id="UP000487350">
    <property type="component" value="Unassembled WGS sequence"/>
</dbReference>
<evidence type="ECO:0000256" key="1">
    <source>
        <dbReference type="ARBA" id="ARBA00009129"/>
    </source>
</evidence>
<dbReference type="RefSeq" id="WP_153583326.1">
    <property type="nucleotide sequence ID" value="NZ_WJBU01000001.1"/>
</dbReference>
<evidence type="ECO:0000313" key="4">
    <source>
        <dbReference type="Proteomes" id="UP000487350"/>
    </source>
</evidence>
<comment type="similarity">
    <text evidence="1">Belongs to the UPF0337 (CsbD) family.</text>
</comment>
<dbReference type="AlphaFoldDB" id="A0A844AY58"/>
<dbReference type="Gene3D" id="1.10.1470.10">
    <property type="entry name" value="YjbJ"/>
    <property type="match status" value="1"/>
</dbReference>